<dbReference type="RefSeq" id="WP_386665406.1">
    <property type="nucleotide sequence ID" value="NZ_JBHLTG010000001.1"/>
</dbReference>
<protein>
    <recommendedName>
        <fullName evidence="3">DUF3619 family protein</fullName>
    </recommendedName>
</protein>
<proteinExistence type="predicted"/>
<accession>A0ABV6RJQ3</accession>
<dbReference type="EMBL" id="JBHLTG010000001">
    <property type="protein sequence ID" value="MFC0677219.1"/>
    <property type="molecule type" value="Genomic_DNA"/>
</dbReference>
<evidence type="ECO:0008006" key="3">
    <source>
        <dbReference type="Google" id="ProtNLM"/>
    </source>
</evidence>
<keyword evidence="2" id="KW-1185">Reference proteome</keyword>
<dbReference type="Proteomes" id="UP001589896">
    <property type="component" value="Unassembled WGS sequence"/>
</dbReference>
<reference evidence="1 2" key="1">
    <citation type="submission" date="2024-09" db="EMBL/GenBank/DDBJ databases">
        <authorList>
            <person name="Sun Q."/>
            <person name="Mori K."/>
        </authorList>
    </citation>
    <scope>NUCLEOTIDE SEQUENCE [LARGE SCALE GENOMIC DNA]</scope>
    <source>
        <strain evidence="1 2">KCTC 23076</strain>
    </source>
</reference>
<comment type="caution">
    <text evidence="1">The sequence shown here is derived from an EMBL/GenBank/DDBJ whole genome shotgun (WGS) entry which is preliminary data.</text>
</comment>
<organism evidence="1 2">
    <name type="scientific">Lysobacter korlensis</name>
    <dbReference type="NCBI Taxonomy" id="553636"/>
    <lineage>
        <taxon>Bacteria</taxon>
        <taxon>Pseudomonadati</taxon>
        <taxon>Pseudomonadota</taxon>
        <taxon>Gammaproteobacteria</taxon>
        <taxon>Lysobacterales</taxon>
        <taxon>Lysobacteraceae</taxon>
        <taxon>Lysobacter</taxon>
    </lineage>
</organism>
<evidence type="ECO:0000313" key="2">
    <source>
        <dbReference type="Proteomes" id="UP001589896"/>
    </source>
</evidence>
<name>A0ABV6RJQ3_9GAMM</name>
<evidence type="ECO:0000313" key="1">
    <source>
        <dbReference type="EMBL" id="MFC0677219.1"/>
    </source>
</evidence>
<gene>
    <name evidence="1" type="ORF">ACFFGH_05035</name>
</gene>
<sequence>MSDHGSSDRFDAAMRELHRDSLSHLGTDTRRRLRNARSLSTAAASTRRFGWPIASACAALFALAIAWPLRSPPPAAPSEAAPPEAVVAGASQIAPGAAPSAEIPAALAALEESPDFYLWLASSDAALDLLEQAP</sequence>